<gene>
    <name evidence="1" type="ORF">BpHYR1_021796</name>
</gene>
<reference evidence="1 2" key="1">
    <citation type="journal article" date="2018" name="Sci. Rep.">
        <title>Genomic signatures of local adaptation to the degree of environmental predictability in rotifers.</title>
        <authorList>
            <person name="Franch-Gras L."/>
            <person name="Hahn C."/>
            <person name="Garcia-Roger E.M."/>
            <person name="Carmona M.J."/>
            <person name="Serra M."/>
            <person name="Gomez A."/>
        </authorList>
    </citation>
    <scope>NUCLEOTIDE SEQUENCE [LARGE SCALE GENOMIC DNA]</scope>
    <source>
        <strain evidence="1">HYR1</strain>
    </source>
</reference>
<accession>A0A3M7RMP9</accession>
<comment type="caution">
    <text evidence="1">The sequence shown here is derived from an EMBL/GenBank/DDBJ whole genome shotgun (WGS) entry which is preliminary data.</text>
</comment>
<evidence type="ECO:0000313" key="2">
    <source>
        <dbReference type="Proteomes" id="UP000276133"/>
    </source>
</evidence>
<organism evidence="1 2">
    <name type="scientific">Brachionus plicatilis</name>
    <name type="common">Marine rotifer</name>
    <name type="synonym">Brachionus muelleri</name>
    <dbReference type="NCBI Taxonomy" id="10195"/>
    <lineage>
        <taxon>Eukaryota</taxon>
        <taxon>Metazoa</taxon>
        <taxon>Spiralia</taxon>
        <taxon>Gnathifera</taxon>
        <taxon>Rotifera</taxon>
        <taxon>Eurotatoria</taxon>
        <taxon>Monogononta</taxon>
        <taxon>Pseudotrocha</taxon>
        <taxon>Ploima</taxon>
        <taxon>Brachionidae</taxon>
        <taxon>Brachionus</taxon>
    </lineage>
</organism>
<protein>
    <submittedName>
        <fullName evidence="1">Uncharacterized protein</fullName>
    </submittedName>
</protein>
<sequence>MIRISKGVITRREESNDILITSKEVLSITEGLDYFHYSIQHMFKNNCLNRKKTCHMLFMIYEIRWKKKIFNRRPKNRPTFWRAVTKFFWLTAKNLAVFLTVHLVKQKWGLNQKTQFFSLQQLVTRNYLKKN</sequence>
<keyword evidence="2" id="KW-1185">Reference proteome</keyword>
<dbReference type="Proteomes" id="UP000276133">
    <property type="component" value="Unassembled WGS sequence"/>
</dbReference>
<proteinExistence type="predicted"/>
<evidence type="ECO:0000313" key="1">
    <source>
        <dbReference type="EMBL" id="RNA24749.1"/>
    </source>
</evidence>
<dbReference type="AlphaFoldDB" id="A0A3M7RMP9"/>
<name>A0A3M7RMP9_BRAPC</name>
<dbReference type="EMBL" id="REGN01003054">
    <property type="protein sequence ID" value="RNA24749.1"/>
    <property type="molecule type" value="Genomic_DNA"/>
</dbReference>